<accession>A0ABP0JCP1</accession>
<dbReference type="InterPro" id="IPR019821">
    <property type="entry name" value="Kinesin_motor_CS"/>
</dbReference>
<feature type="region of interest" description="Disordered" evidence="10">
    <location>
        <begin position="1"/>
        <end position="64"/>
    </location>
</feature>
<dbReference type="InterPro" id="IPR027640">
    <property type="entry name" value="Kinesin-like_fam"/>
</dbReference>
<keyword evidence="4 8" id="KW-0547">Nucleotide-binding</keyword>
<dbReference type="InterPro" id="IPR027417">
    <property type="entry name" value="P-loop_NTPase"/>
</dbReference>
<protein>
    <recommendedName>
        <fullName evidence="9">Kinesin-like protein</fullName>
    </recommendedName>
</protein>
<dbReference type="PROSITE" id="PS00411">
    <property type="entry name" value="KINESIN_MOTOR_1"/>
    <property type="match status" value="1"/>
</dbReference>
<name>A0ABP0JCP1_9DINO</name>
<dbReference type="CDD" id="cd01367">
    <property type="entry name" value="KISc_KIF2_like"/>
    <property type="match status" value="1"/>
</dbReference>
<comment type="subcellular location">
    <subcellularLocation>
        <location evidence="1">Cytoplasm</location>
        <location evidence="1">Cytoskeleton</location>
    </subcellularLocation>
</comment>
<dbReference type="SUPFAM" id="SSF52540">
    <property type="entry name" value="P-loop containing nucleoside triphosphate hydrolases"/>
    <property type="match status" value="1"/>
</dbReference>
<keyword evidence="3 9" id="KW-0493">Microtubule</keyword>
<evidence type="ECO:0000256" key="8">
    <source>
        <dbReference type="PROSITE-ProRule" id="PRU00283"/>
    </source>
</evidence>
<evidence type="ECO:0000256" key="3">
    <source>
        <dbReference type="ARBA" id="ARBA00022701"/>
    </source>
</evidence>
<feature type="compositionally biased region" description="Basic and acidic residues" evidence="10">
    <location>
        <begin position="17"/>
        <end position="30"/>
    </location>
</feature>
<comment type="caution">
    <text evidence="12">The sequence shown here is derived from an EMBL/GenBank/DDBJ whole genome shotgun (WGS) entry which is preliminary data.</text>
</comment>
<keyword evidence="7" id="KW-0206">Cytoskeleton</keyword>
<dbReference type="SMART" id="SM00129">
    <property type="entry name" value="KISc"/>
    <property type="match status" value="1"/>
</dbReference>
<sequence length="753" mass="83540">MADSLSPGRRGNGGGKPNKDRTVAEIEKLARQRANRRKSAHEFKKKREHEIKMNEKKGRPGDVDFQRMIRRFRKRAMNPAQEHSASGMLKINVVVRKRPVSESEIARKDYDSVSCSNPCVYVHHCKLKVDGITKFLDNVNFQLDHAFNEFSDNQEVYEHTAKGLVNFAVDGGRATCFAYGQTGSGKTFTMAGVQGLAARDVFRLVNSSEHIDKGLEVYCAFFELYGGRCIDLLHDRRVCSIREDGKGRVQVEGLQEIIVSDEDELLQLIERGNGVRTTHATEMNSDSSRSHAICQIALRKLSSRAGSEPFGKLSLIDLAGSERGQDTKHHNRQRRGESAEINKSLLALKECVRALDSGSSHVPYRTSKLTMILKDSFSSNARTVMISCVSPVASSADHTLNTLRYADRIKEKAVRPLVQRPSITNGDLSDVSCSDSEFDSADGKEEESRDFDDEEEDSELSMARRSSPPPPTPDASEDKAKNRKQKQQQQARDLVQAKRLTTQLQRHTPAKASAASPAPPGSNYKQQQRRGRPTPRISPSPKYPNEASASETRSEHSSGSNVMHKLSSASSSSTSGSESSRKPPSSIQAPGSSSKAGRGSGVTKIQAPSSRRKQWEDPAKNPPKLREPLQSQNHSNVHNSKIGNKSSSNQREESPEVVNFHDVVAKLVDMEEDVLSAHMKTIQKNADLLTEEGVLLSKVQGSDVVDYDIEEYAERLDAIVSSKLKMFQDLHAKVTRFRKHLEMDGVAQKLVQD</sequence>
<dbReference type="PANTHER" id="PTHR47971:SF8">
    <property type="entry name" value="KINESIN-LIKE PROTEIN"/>
    <property type="match status" value="1"/>
</dbReference>
<evidence type="ECO:0000256" key="2">
    <source>
        <dbReference type="ARBA" id="ARBA00022490"/>
    </source>
</evidence>
<feature type="binding site" evidence="8">
    <location>
        <begin position="180"/>
        <end position="187"/>
    </location>
    <ligand>
        <name>ATP</name>
        <dbReference type="ChEBI" id="CHEBI:30616"/>
    </ligand>
</feature>
<evidence type="ECO:0000256" key="10">
    <source>
        <dbReference type="SAM" id="MobiDB-lite"/>
    </source>
</evidence>
<evidence type="ECO:0000256" key="6">
    <source>
        <dbReference type="ARBA" id="ARBA00023175"/>
    </source>
</evidence>
<comment type="similarity">
    <text evidence="8 9">Belongs to the TRAFAC class myosin-kinesin ATPase superfamily. Kinesin family.</text>
</comment>
<feature type="compositionally biased region" description="Basic and acidic residues" evidence="10">
    <location>
        <begin position="613"/>
        <end position="627"/>
    </location>
</feature>
<feature type="compositionally biased region" description="Low complexity" evidence="10">
    <location>
        <begin position="567"/>
        <end position="586"/>
    </location>
</feature>
<dbReference type="PROSITE" id="PS50067">
    <property type="entry name" value="KINESIN_MOTOR_2"/>
    <property type="match status" value="1"/>
</dbReference>
<evidence type="ECO:0000256" key="1">
    <source>
        <dbReference type="ARBA" id="ARBA00004245"/>
    </source>
</evidence>
<evidence type="ECO:0000256" key="4">
    <source>
        <dbReference type="ARBA" id="ARBA00022741"/>
    </source>
</evidence>
<keyword evidence="5 8" id="KW-0067">ATP-binding</keyword>
<feature type="compositionally biased region" description="Polar residues" evidence="10">
    <location>
        <begin position="629"/>
        <end position="649"/>
    </location>
</feature>
<evidence type="ECO:0000256" key="5">
    <source>
        <dbReference type="ARBA" id="ARBA00022840"/>
    </source>
</evidence>
<feature type="compositionally biased region" description="Basic and acidic residues" evidence="10">
    <location>
        <begin position="48"/>
        <end position="64"/>
    </location>
</feature>
<reference evidence="12 13" key="1">
    <citation type="submission" date="2024-02" db="EMBL/GenBank/DDBJ databases">
        <authorList>
            <person name="Chen Y."/>
            <person name="Shah S."/>
            <person name="Dougan E. K."/>
            <person name="Thang M."/>
            <person name="Chan C."/>
        </authorList>
    </citation>
    <scope>NUCLEOTIDE SEQUENCE [LARGE SCALE GENOMIC DNA]</scope>
</reference>
<dbReference type="Gene3D" id="3.40.850.10">
    <property type="entry name" value="Kinesin motor domain"/>
    <property type="match status" value="1"/>
</dbReference>
<keyword evidence="2" id="KW-0963">Cytoplasm</keyword>
<feature type="compositionally biased region" description="Acidic residues" evidence="10">
    <location>
        <begin position="448"/>
        <end position="459"/>
    </location>
</feature>
<dbReference type="Pfam" id="PF00225">
    <property type="entry name" value="Kinesin"/>
    <property type="match status" value="1"/>
</dbReference>
<feature type="compositionally biased region" description="Basic residues" evidence="10">
    <location>
        <begin position="31"/>
        <end position="47"/>
    </location>
</feature>
<evidence type="ECO:0000256" key="9">
    <source>
        <dbReference type="RuleBase" id="RU000394"/>
    </source>
</evidence>
<evidence type="ECO:0000313" key="12">
    <source>
        <dbReference type="EMBL" id="CAK9012165.1"/>
    </source>
</evidence>
<feature type="domain" description="Kinesin motor" evidence="11">
    <location>
        <begin position="90"/>
        <end position="412"/>
    </location>
</feature>
<feature type="compositionally biased region" description="Polar residues" evidence="10">
    <location>
        <begin position="421"/>
        <end position="435"/>
    </location>
</feature>
<organism evidence="12 13">
    <name type="scientific">Durusdinium trenchii</name>
    <dbReference type="NCBI Taxonomy" id="1381693"/>
    <lineage>
        <taxon>Eukaryota</taxon>
        <taxon>Sar</taxon>
        <taxon>Alveolata</taxon>
        <taxon>Dinophyceae</taxon>
        <taxon>Suessiales</taxon>
        <taxon>Symbiodiniaceae</taxon>
        <taxon>Durusdinium</taxon>
    </lineage>
</organism>
<keyword evidence="6 8" id="KW-0505">Motor protein</keyword>
<proteinExistence type="inferred from homology"/>
<evidence type="ECO:0000313" key="13">
    <source>
        <dbReference type="Proteomes" id="UP001642464"/>
    </source>
</evidence>
<evidence type="ECO:0000259" key="11">
    <source>
        <dbReference type="PROSITE" id="PS50067"/>
    </source>
</evidence>
<feature type="compositionally biased region" description="Polar residues" evidence="10">
    <location>
        <begin position="547"/>
        <end position="561"/>
    </location>
</feature>
<dbReference type="InterPro" id="IPR001752">
    <property type="entry name" value="Kinesin_motor_dom"/>
</dbReference>
<dbReference type="PANTHER" id="PTHR47971">
    <property type="entry name" value="KINESIN-RELATED PROTEIN 6"/>
    <property type="match status" value="1"/>
</dbReference>
<gene>
    <name evidence="12" type="ORF">SCF082_LOCUS11405</name>
</gene>
<dbReference type="Proteomes" id="UP001642464">
    <property type="component" value="Unassembled WGS sequence"/>
</dbReference>
<dbReference type="EMBL" id="CAXAMM010006750">
    <property type="protein sequence ID" value="CAK9012165.1"/>
    <property type="molecule type" value="Genomic_DNA"/>
</dbReference>
<dbReference type="InterPro" id="IPR036961">
    <property type="entry name" value="Kinesin_motor_dom_sf"/>
</dbReference>
<dbReference type="PRINTS" id="PR00380">
    <property type="entry name" value="KINESINHEAVY"/>
</dbReference>
<keyword evidence="13" id="KW-1185">Reference proteome</keyword>
<feature type="region of interest" description="Disordered" evidence="10">
    <location>
        <begin position="417"/>
        <end position="657"/>
    </location>
</feature>
<evidence type="ECO:0000256" key="7">
    <source>
        <dbReference type="ARBA" id="ARBA00023212"/>
    </source>
</evidence>